<evidence type="ECO:0000313" key="7">
    <source>
        <dbReference type="EMBL" id="RJF76847.1"/>
    </source>
</evidence>
<keyword evidence="4 5" id="KW-0472">Membrane</keyword>
<feature type="transmembrane region" description="Helical" evidence="5">
    <location>
        <begin position="224"/>
        <end position="245"/>
    </location>
</feature>
<reference evidence="7 8" key="1">
    <citation type="submission" date="2018-09" db="EMBL/GenBank/DDBJ databases">
        <authorList>
            <person name="Zhu H."/>
        </authorList>
    </citation>
    <scope>NUCLEOTIDE SEQUENCE [LARGE SCALE GENOMIC DNA]</scope>
    <source>
        <strain evidence="7 8">K2W22B-5</strain>
    </source>
</reference>
<protein>
    <submittedName>
        <fullName evidence="7">O-antigen ligase domain-containing protein</fullName>
    </submittedName>
</protein>
<dbReference type="InterPro" id="IPR007016">
    <property type="entry name" value="O-antigen_ligase-rel_domated"/>
</dbReference>
<dbReference type="PANTHER" id="PTHR37422">
    <property type="entry name" value="TEICHURONIC ACID BIOSYNTHESIS PROTEIN TUAE"/>
    <property type="match status" value="1"/>
</dbReference>
<feature type="transmembrane region" description="Helical" evidence="5">
    <location>
        <begin position="280"/>
        <end position="302"/>
    </location>
</feature>
<name>A0A418VL15_9PROT</name>
<dbReference type="PANTHER" id="PTHR37422:SF23">
    <property type="entry name" value="TEICHURONIC ACID BIOSYNTHESIS PROTEIN TUAE"/>
    <property type="match status" value="1"/>
</dbReference>
<dbReference type="GO" id="GO:0016020">
    <property type="term" value="C:membrane"/>
    <property type="evidence" value="ECO:0007669"/>
    <property type="project" value="UniProtKB-SubCell"/>
</dbReference>
<feature type="transmembrane region" description="Helical" evidence="5">
    <location>
        <begin position="61"/>
        <end position="82"/>
    </location>
</feature>
<keyword evidence="3 5" id="KW-1133">Transmembrane helix</keyword>
<keyword evidence="2 5" id="KW-0812">Transmembrane</keyword>
<sequence>MRPRRTHFSIFLGVLAAAPLPLGSNRPFAWTLLAALLAALALFWPLAILRERGAPFNAARPLAIPGVAFFLVLGWGAAQIWGGALFPDLWHPLWRDVTTALAMAPGAVGQIGLAPSAGVDGLIRLSSYGLAFWLAYQHAASSRRADAMTDGLAIAAALYAIYGLAAFYSNSNSILWMEKWAYFDNLTSTFVNRNSYATYAGLGLLTALAAISRRMDGVDGWRRLIVHLARPAMLYLFGFGVGLLALLETESRAGIVAAGIGIAVFAYARHGHRLGPWKRAVIALGLVASVASAFALFLYYGAANPSSEAADRVRVYAATVGLIADRPLLGYGLGSFPDMFAMARPASVSQVWLQAHCLYLELAMELGIPAAFLLVGAVAVTFAVCLRAAFRFPERRTEAALGCAATALIATHSLLDFSMQIPAIALTWAAIAGTAMGRVVHAKRPADDRR</sequence>
<keyword evidence="8" id="KW-1185">Reference proteome</keyword>
<feature type="transmembrane region" description="Helical" evidence="5">
    <location>
        <begin position="29"/>
        <end position="49"/>
    </location>
</feature>
<accession>A0A418VL15</accession>
<feature type="domain" description="O-antigen ligase-related" evidence="6">
    <location>
        <begin position="239"/>
        <end position="375"/>
    </location>
</feature>
<feature type="transmembrane region" description="Helical" evidence="5">
    <location>
        <begin position="151"/>
        <end position="169"/>
    </location>
</feature>
<keyword evidence="7" id="KW-0436">Ligase</keyword>
<evidence type="ECO:0000256" key="4">
    <source>
        <dbReference type="ARBA" id="ARBA00023136"/>
    </source>
</evidence>
<feature type="transmembrane region" description="Helical" evidence="5">
    <location>
        <begin position="251"/>
        <end position="268"/>
    </location>
</feature>
<evidence type="ECO:0000259" key="6">
    <source>
        <dbReference type="Pfam" id="PF04932"/>
    </source>
</evidence>
<dbReference type="InterPro" id="IPR051533">
    <property type="entry name" value="WaaL-like"/>
</dbReference>
<comment type="subcellular location">
    <subcellularLocation>
        <location evidence="1">Membrane</location>
        <topology evidence="1">Multi-pass membrane protein</topology>
    </subcellularLocation>
</comment>
<feature type="transmembrane region" description="Helical" evidence="5">
    <location>
        <begin position="368"/>
        <end position="390"/>
    </location>
</feature>
<evidence type="ECO:0000256" key="1">
    <source>
        <dbReference type="ARBA" id="ARBA00004141"/>
    </source>
</evidence>
<comment type="caution">
    <text evidence="7">The sequence shown here is derived from an EMBL/GenBank/DDBJ whole genome shotgun (WGS) entry which is preliminary data.</text>
</comment>
<evidence type="ECO:0000256" key="2">
    <source>
        <dbReference type="ARBA" id="ARBA00022692"/>
    </source>
</evidence>
<feature type="transmembrane region" description="Helical" evidence="5">
    <location>
        <begin position="421"/>
        <end position="440"/>
    </location>
</feature>
<dbReference type="EMBL" id="QYUL01000006">
    <property type="protein sequence ID" value="RJF76847.1"/>
    <property type="molecule type" value="Genomic_DNA"/>
</dbReference>
<evidence type="ECO:0000313" key="8">
    <source>
        <dbReference type="Proteomes" id="UP000283458"/>
    </source>
</evidence>
<gene>
    <name evidence="7" type="ORF">D3877_28610</name>
</gene>
<evidence type="ECO:0000256" key="3">
    <source>
        <dbReference type="ARBA" id="ARBA00022989"/>
    </source>
</evidence>
<feature type="transmembrane region" description="Helical" evidence="5">
    <location>
        <begin position="397"/>
        <end position="415"/>
    </location>
</feature>
<evidence type="ECO:0000256" key="5">
    <source>
        <dbReference type="SAM" id="Phobius"/>
    </source>
</evidence>
<dbReference type="GO" id="GO:0016874">
    <property type="term" value="F:ligase activity"/>
    <property type="evidence" value="ECO:0007669"/>
    <property type="project" value="UniProtKB-KW"/>
</dbReference>
<proteinExistence type="predicted"/>
<feature type="transmembrane region" description="Helical" evidence="5">
    <location>
        <begin position="121"/>
        <end position="139"/>
    </location>
</feature>
<organism evidence="7 8">
    <name type="scientific">Azospirillum cavernae</name>
    <dbReference type="NCBI Taxonomy" id="2320860"/>
    <lineage>
        <taxon>Bacteria</taxon>
        <taxon>Pseudomonadati</taxon>
        <taxon>Pseudomonadota</taxon>
        <taxon>Alphaproteobacteria</taxon>
        <taxon>Rhodospirillales</taxon>
        <taxon>Azospirillaceae</taxon>
        <taxon>Azospirillum</taxon>
    </lineage>
</organism>
<dbReference type="Pfam" id="PF04932">
    <property type="entry name" value="Wzy_C"/>
    <property type="match status" value="1"/>
</dbReference>
<dbReference type="Proteomes" id="UP000283458">
    <property type="component" value="Unassembled WGS sequence"/>
</dbReference>
<feature type="transmembrane region" description="Helical" evidence="5">
    <location>
        <begin position="196"/>
        <end position="212"/>
    </location>
</feature>
<dbReference type="AlphaFoldDB" id="A0A418VL15"/>